<dbReference type="InterPro" id="IPR050563">
    <property type="entry name" value="4-hydroxybenzoyl-CoA_TE"/>
</dbReference>
<name>A0ABY5G4J0_VIBPE</name>
<reference evidence="1" key="1">
    <citation type="submission" date="2022-01" db="EMBL/GenBank/DDBJ databases">
        <title>Alginate degradation mechanism of Vibrio pelagius WXL662.</title>
        <authorList>
            <person name="He X."/>
        </authorList>
    </citation>
    <scope>NUCLEOTIDE SEQUENCE</scope>
    <source>
        <strain evidence="1">WXL662</strain>
    </source>
</reference>
<keyword evidence="2" id="KW-1185">Reference proteome</keyword>
<gene>
    <name evidence="1" type="ORF">LZI70_00640</name>
</gene>
<sequence length="156" mass="17793">MEALLSEYPVITEIPVAWGEMDALNHVNNAVYFRYFETARLDFFKHVELMEEMAVTKVGPVLGDTYCKYFRPVTYPDTLLVGSKVTEVQDDRFTMEYAIVSKAQQKVTTIGTATIVMFDFASNQKALLSVRLLNEIQNMSTLKTPCFKQETVAEQQ</sequence>
<protein>
    <submittedName>
        <fullName evidence="1">Acyl-CoA thioesterase</fullName>
    </submittedName>
</protein>
<proteinExistence type="predicted"/>
<organism evidence="1 2">
    <name type="scientific">Vibrio pelagius</name>
    <dbReference type="NCBI Taxonomy" id="28169"/>
    <lineage>
        <taxon>Bacteria</taxon>
        <taxon>Pseudomonadati</taxon>
        <taxon>Pseudomonadota</taxon>
        <taxon>Gammaproteobacteria</taxon>
        <taxon>Vibrionales</taxon>
        <taxon>Vibrionaceae</taxon>
        <taxon>Vibrio</taxon>
    </lineage>
</organism>
<dbReference type="InterPro" id="IPR029069">
    <property type="entry name" value="HotDog_dom_sf"/>
</dbReference>
<accession>A0ABY5G4J0</accession>
<dbReference type="EMBL" id="CP090614">
    <property type="protein sequence ID" value="UTT84845.1"/>
    <property type="molecule type" value="Genomic_DNA"/>
</dbReference>
<dbReference type="Gene3D" id="3.10.129.10">
    <property type="entry name" value="Hotdog Thioesterase"/>
    <property type="match status" value="1"/>
</dbReference>
<dbReference type="CDD" id="cd00586">
    <property type="entry name" value="4HBT"/>
    <property type="match status" value="1"/>
</dbReference>
<dbReference type="SUPFAM" id="SSF54637">
    <property type="entry name" value="Thioesterase/thiol ester dehydrase-isomerase"/>
    <property type="match status" value="1"/>
</dbReference>
<evidence type="ECO:0000313" key="1">
    <source>
        <dbReference type="EMBL" id="UTT84845.1"/>
    </source>
</evidence>
<dbReference type="Proteomes" id="UP001059120">
    <property type="component" value="Chromosome 1"/>
</dbReference>
<dbReference type="PANTHER" id="PTHR31793">
    <property type="entry name" value="4-HYDROXYBENZOYL-COA THIOESTERASE FAMILY MEMBER"/>
    <property type="match status" value="1"/>
</dbReference>
<dbReference type="Pfam" id="PF13279">
    <property type="entry name" value="4HBT_2"/>
    <property type="match status" value="1"/>
</dbReference>
<dbReference type="RefSeq" id="WP_255230793.1">
    <property type="nucleotide sequence ID" value="NZ_AP025503.1"/>
</dbReference>
<dbReference type="PANTHER" id="PTHR31793:SF40">
    <property type="entry name" value="ACYL-COA THIOESTER HYDROLASE, YBGC_YBAW FAMILY"/>
    <property type="match status" value="1"/>
</dbReference>
<evidence type="ECO:0000313" key="2">
    <source>
        <dbReference type="Proteomes" id="UP001059120"/>
    </source>
</evidence>